<reference evidence="8" key="2">
    <citation type="submission" date="2015-01" db="EMBL/GenBank/DDBJ databases">
        <title>Evolutionary Origins and Diversification of the Mycorrhizal Mutualists.</title>
        <authorList>
            <consortium name="DOE Joint Genome Institute"/>
            <consortium name="Mycorrhizal Genomics Consortium"/>
            <person name="Kohler A."/>
            <person name="Kuo A."/>
            <person name="Nagy L.G."/>
            <person name="Floudas D."/>
            <person name="Copeland A."/>
            <person name="Barry K.W."/>
            <person name="Cichocki N."/>
            <person name="Veneault-Fourrey C."/>
            <person name="LaButti K."/>
            <person name="Lindquist E.A."/>
            <person name="Lipzen A."/>
            <person name="Lundell T."/>
            <person name="Morin E."/>
            <person name="Murat C."/>
            <person name="Riley R."/>
            <person name="Ohm R."/>
            <person name="Sun H."/>
            <person name="Tunlid A."/>
            <person name="Henrissat B."/>
            <person name="Grigoriev I.V."/>
            <person name="Hibbett D.S."/>
            <person name="Martin F."/>
        </authorList>
    </citation>
    <scope>NUCLEOTIDE SEQUENCE [LARGE SCALE GENOMIC DNA]</scope>
    <source>
        <strain evidence="8">Zn</strain>
    </source>
</reference>
<keyword evidence="8" id="KW-1185">Reference proteome</keyword>
<protein>
    <recommendedName>
        <fullName evidence="6">Xylanolytic transcriptional activator regulatory domain-containing protein</fullName>
    </recommendedName>
</protein>
<keyword evidence="3" id="KW-0238">DNA-binding</keyword>
<evidence type="ECO:0000256" key="4">
    <source>
        <dbReference type="ARBA" id="ARBA00023163"/>
    </source>
</evidence>
<dbReference type="InParanoid" id="A0A0C3I1I1"/>
<evidence type="ECO:0000256" key="3">
    <source>
        <dbReference type="ARBA" id="ARBA00023125"/>
    </source>
</evidence>
<dbReference type="InterPro" id="IPR051089">
    <property type="entry name" value="prtT"/>
</dbReference>
<dbReference type="EMBL" id="KN832870">
    <property type="protein sequence ID" value="KIN08940.1"/>
    <property type="molecule type" value="Genomic_DNA"/>
</dbReference>
<feature type="domain" description="Xylanolytic transcriptional activator regulatory" evidence="6">
    <location>
        <begin position="58"/>
        <end position="271"/>
    </location>
</feature>
<dbReference type="Pfam" id="PF04082">
    <property type="entry name" value="Fungal_trans"/>
    <property type="match status" value="1"/>
</dbReference>
<name>A0A0C3I1I1_OIDMZ</name>
<proteinExistence type="predicted"/>
<gene>
    <name evidence="7" type="ORF">OIDMADRAFT_153565</name>
</gene>
<dbReference type="InterPro" id="IPR007219">
    <property type="entry name" value="XnlR_reg_dom"/>
</dbReference>
<keyword evidence="2" id="KW-0805">Transcription regulation</keyword>
<accession>A0A0C3I1I1</accession>
<dbReference type="CDD" id="cd12148">
    <property type="entry name" value="fungal_TF_MHR"/>
    <property type="match status" value="1"/>
</dbReference>
<dbReference type="GO" id="GO:0008270">
    <property type="term" value="F:zinc ion binding"/>
    <property type="evidence" value="ECO:0007669"/>
    <property type="project" value="InterPro"/>
</dbReference>
<organism evidence="7 8">
    <name type="scientific">Oidiodendron maius (strain Zn)</name>
    <dbReference type="NCBI Taxonomy" id="913774"/>
    <lineage>
        <taxon>Eukaryota</taxon>
        <taxon>Fungi</taxon>
        <taxon>Dikarya</taxon>
        <taxon>Ascomycota</taxon>
        <taxon>Pezizomycotina</taxon>
        <taxon>Leotiomycetes</taxon>
        <taxon>Leotiomycetes incertae sedis</taxon>
        <taxon>Myxotrichaceae</taxon>
        <taxon>Oidiodendron</taxon>
    </lineage>
</organism>
<evidence type="ECO:0000313" key="8">
    <source>
        <dbReference type="Proteomes" id="UP000054321"/>
    </source>
</evidence>
<dbReference type="OrthoDB" id="4060227at2759"/>
<evidence type="ECO:0000256" key="2">
    <source>
        <dbReference type="ARBA" id="ARBA00023015"/>
    </source>
</evidence>
<comment type="subcellular location">
    <subcellularLocation>
        <location evidence="1">Nucleus</location>
    </subcellularLocation>
</comment>
<dbReference type="PANTHER" id="PTHR31845">
    <property type="entry name" value="FINGER DOMAIN PROTEIN, PUTATIVE-RELATED"/>
    <property type="match status" value="1"/>
</dbReference>
<dbReference type="Proteomes" id="UP000054321">
    <property type="component" value="Unassembled WGS sequence"/>
</dbReference>
<evidence type="ECO:0000256" key="5">
    <source>
        <dbReference type="ARBA" id="ARBA00023242"/>
    </source>
</evidence>
<keyword evidence="4" id="KW-0804">Transcription</keyword>
<dbReference type="PANTHER" id="PTHR31845:SF17">
    <property type="entry name" value="ZN(II)2CYS6 TRANSCRIPTION FACTOR (EUROFUNG)"/>
    <property type="match status" value="1"/>
</dbReference>
<sequence>MTSSDTLPRTFSAITLNLSCNLGAFPSSSLENFTPEQPGYVPNLNSSGFISQECAECFQFFHEKLNPYLHYILPGKDSLAVVRSRSSLLTTAICTTAALCSGSPNYHNYLDAFRREVSSKLFSTHYTFDDIRALCIGAFWLNDISSALNSLAVRIAAELNLHRCITKMPHNKMECYERTRLYFLVYICDHHCSLSHGRPPLTREFYSLKAPRAFLKGGCSTHHDLALISHVELCSITSRVFDTFGADIQSSSVGDKSAELGHLSSAYDRWRQEWIGVLTIRNVPNTFARHMFDLYYHSAKLYLFSHVFRGPAQQDDMESITTNGMDRVAQHAIENALSVIRCISDGNENQVWLVGNLPCYFGTVTAFAAVLLLRASWQAQYLLRVEKENIFKSLQRLTELIRESRIVIHSTHPLLSIANSLEIAIEDRHSSNCDNINGIESDNPIDSLIDFDIFIEDLFGPELLDNNNERLSLSGLIGSESPSFANI</sequence>
<evidence type="ECO:0000256" key="1">
    <source>
        <dbReference type="ARBA" id="ARBA00004123"/>
    </source>
</evidence>
<dbReference type="AlphaFoldDB" id="A0A0C3I1I1"/>
<reference evidence="7 8" key="1">
    <citation type="submission" date="2014-04" db="EMBL/GenBank/DDBJ databases">
        <authorList>
            <consortium name="DOE Joint Genome Institute"/>
            <person name="Kuo A."/>
            <person name="Martino E."/>
            <person name="Perotto S."/>
            <person name="Kohler A."/>
            <person name="Nagy L.G."/>
            <person name="Floudas D."/>
            <person name="Copeland A."/>
            <person name="Barry K.W."/>
            <person name="Cichocki N."/>
            <person name="Veneault-Fourrey C."/>
            <person name="LaButti K."/>
            <person name="Lindquist E.A."/>
            <person name="Lipzen A."/>
            <person name="Lundell T."/>
            <person name="Morin E."/>
            <person name="Murat C."/>
            <person name="Sun H."/>
            <person name="Tunlid A."/>
            <person name="Henrissat B."/>
            <person name="Grigoriev I.V."/>
            <person name="Hibbett D.S."/>
            <person name="Martin F."/>
            <person name="Nordberg H.P."/>
            <person name="Cantor M.N."/>
            <person name="Hua S.X."/>
        </authorList>
    </citation>
    <scope>NUCLEOTIDE SEQUENCE [LARGE SCALE GENOMIC DNA]</scope>
    <source>
        <strain evidence="7 8">Zn</strain>
    </source>
</reference>
<dbReference type="HOGENOM" id="CLU_011003_1_0_1"/>
<dbReference type="GO" id="GO:0000981">
    <property type="term" value="F:DNA-binding transcription factor activity, RNA polymerase II-specific"/>
    <property type="evidence" value="ECO:0007669"/>
    <property type="project" value="TreeGrafter"/>
</dbReference>
<evidence type="ECO:0000313" key="7">
    <source>
        <dbReference type="EMBL" id="KIN08940.1"/>
    </source>
</evidence>
<dbReference type="GO" id="GO:0000976">
    <property type="term" value="F:transcription cis-regulatory region binding"/>
    <property type="evidence" value="ECO:0007669"/>
    <property type="project" value="TreeGrafter"/>
</dbReference>
<dbReference type="GO" id="GO:0005634">
    <property type="term" value="C:nucleus"/>
    <property type="evidence" value="ECO:0007669"/>
    <property type="project" value="UniProtKB-SubCell"/>
</dbReference>
<evidence type="ECO:0000259" key="6">
    <source>
        <dbReference type="Pfam" id="PF04082"/>
    </source>
</evidence>
<dbReference type="GO" id="GO:0006351">
    <property type="term" value="P:DNA-templated transcription"/>
    <property type="evidence" value="ECO:0007669"/>
    <property type="project" value="InterPro"/>
</dbReference>
<keyword evidence="5" id="KW-0539">Nucleus</keyword>